<dbReference type="PROSITE" id="PS00198">
    <property type="entry name" value="4FE4S_FER_1"/>
    <property type="match status" value="1"/>
</dbReference>
<feature type="binding site" evidence="9">
    <location>
        <position position="141"/>
    </location>
    <ligand>
        <name>cob(II)alamin</name>
        <dbReference type="ChEBI" id="CHEBI:16304"/>
    </ligand>
</feature>
<dbReference type="Pfam" id="PF13484">
    <property type="entry name" value="Fer4_16"/>
    <property type="match status" value="1"/>
</dbReference>
<feature type="binding site" evidence="9">
    <location>
        <position position="162"/>
    </location>
    <ligand>
        <name>cob(II)alamin</name>
        <dbReference type="ChEBI" id="CHEBI:16304"/>
    </ligand>
</feature>
<keyword evidence="6 9" id="KW-0560">Oxidoreductase</keyword>
<keyword evidence="8 9" id="KW-0411">Iron-sulfur</keyword>
<dbReference type="RefSeq" id="WP_110189156.1">
    <property type="nucleotide sequence ID" value="NZ_CP177354.1"/>
</dbReference>
<comment type="cofactor">
    <cofactor evidence="9">
        <name>cob(II)alamin</name>
        <dbReference type="ChEBI" id="CHEBI:16304"/>
    </cofactor>
</comment>
<evidence type="ECO:0000256" key="8">
    <source>
        <dbReference type="ARBA" id="ARBA00023014"/>
    </source>
</evidence>
<dbReference type="PANTHER" id="PTHR30002">
    <property type="entry name" value="EPOXYQUEUOSINE REDUCTASE"/>
    <property type="match status" value="1"/>
</dbReference>
<dbReference type="Pfam" id="PF08331">
    <property type="entry name" value="QueG_DUF1730"/>
    <property type="match status" value="1"/>
</dbReference>
<feature type="binding site" evidence="9">
    <location>
        <position position="176"/>
    </location>
    <ligand>
        <name>cob(II)alamin</name>
        <dbReference type="ChEBI" id="CHEBI:16304"/>
    </ligand>
</feature>
<feature type="binding site" evidence="9">
    <location>
        <position position="206"/>
    </location>
    <ligand>
        <name>[4Fe-4S] cluster</name>
        <dbReference type="ChEBI" id="CHEBI:49883"/>
        <label>2</label>
    </ligand>
</feature>
<feature type="active site" description="Proton donor" evidence="9">
    <location>
        <position position="141"/>
    </location>
</feature>
<dbReference type="InterPro" id="IPR004453">
    <property type="entry name" value="QueG"/>
</dbReference>
<keyword evidence="5 9" id="KW-0671">Queuosine biosynthesis</keyword>
<evidence type="ECO:0000256" key="1">
    <source>
        <dbReference type="ARBA" id="ARBA00022485"/>
    </source>
</evidence>
<evidence type="ECO:0000256" key="6">
    <source>
        <dbReference type="ARBA" id="ARBA00023002"/>
    </source>
</evidence>
<comment type="caution">
    <text evidence="11">The sequence shown here is derived from an EMBL/GenBank/DDBJ whole genome shotgun (WGS) entry which is preliminary data.</text>
</comment>
<proteinExistence type="inferred from homology"/>
<comment type="cofactor">
    <cofactor evidence="9">
        <name>[4Fe-4S] cluster</name>
        <dbReference type="ChEBI" id="CHEBI:49883"/>
    </cofactor>
    <text evidence="9">Binds 2 [4Fe-4S] clusters per monomer.</text>
</comment>
<keyword evidence="1 9" id="KW-0004">4Fe-4S</keyword>
<keyword evidence="4 9" id="KW-0479">Metal-binding</keyword>
<dbReference type="PROSITE" id="PS51379">
    <property type="entry name" value="4FE4S_FER_2"/>
    <property type="match status" value="1"/>
</dbReference>
<dbReference type="PANTHER" id="PTHR30002:SF4">
    <property type="entry name" value="EPOXYQUEUOSINE REDUCTASE"/>
    <property type="match status" value="1"/>
</dbReference>
<dbReference type="InterPro" id="IPR017896">
    <property type="entry name" value="4Fe4S_Fe-S-bd"/>
</dbReference>
<feature type="binding site" evidence="9">
    <location>
        <position position="224"/>
    </location>
    <ligand>
        <name>cob(II)alamin</name>
        <dbReference type="ChEBI" id="CHEBI:16304"/>
    </ligand>
</feature>
<keyword evidence="7 9" id="KW-0408">Iron</keyword>
<keyword evidence="12" id="KW-1185">Reference proteome</keyword>
<evidence type="ECO:0000256" key="3">
    <source>
        <dbReference type="ARBA" id="ARBA00022694"/>
    </source>
</evidence>
<evidence type="ECO:0000313" key="11">
    <source>
        <dbReference type="EMBL" id="PXF29527.1"/>
    </source>
</evidence>
<feature type="binding site" evidence="9">
    <location>
        <begin position="249"/>
        <end position="250"/>
    </location>
    <ligand>
        <name>cob(II)alamin</name>
        <dbReference type="ChEBI" id="CHEBI:16304"/>
    </ligand>
</feature>
<comment type="subunit">
    <text evidence="9">Monomer.</text>
</comment>
<feature type="binding site" evidence="9">
    <location>
        <position position="196"/>
    </location>
    <ligand>
        <name>[4Fe-4S] cluster</name>
        <dbReference type="ChEBI" id="CHEBI:49883"/>
        <label>1</label>
    </ligand>
</feature>
<dbReference type="InterPro" id="IPR013542">
    <property type="entry name" value="QueG_DUF1730"/>
</dbReference>
<dbReference type="Gene3D" id="3.30.70.20">
    <property type="match status" value="1"/>
</dbReference>
<dbReference type="InterPro" id="IPR017900">
    <property type="entry name" value="4Fe4S_Fe_S_CS"/>
</dbReference>
<comment type="subcellular location">
    <subcellularLocation>
        <location evidence="9">Cytoplasm</location>
    </subcellularLocation>
</comment>
<keyword evidence="3 9" id="KW-0819">tRNA processing</keyword>
<name>A0ABX5LSA4_9GAMM</name>
<dbReference type="EC" id="1.17.99.6" evidence="9"/>
<feature type="binding site" evidence="9">
    <location>
        <position position="256"/>
    </location>
    <ligand>
        <name>[4Fe-4S] cluster</name>
        <dbReference type="ChEBI" id="CHEBI:49883"/>
        <label>1</label>
    </ligand>
</feature>
<evidence type="ECO:0000313" key="12">
    <source>
        <dbReference type="Proteomes" id="UP000248090"/>
    </source>
</evidence>
<keyword evidence="9" id="KW-0170">Cobalt</keyword>
<evidence type="ECO:0000256" key="4">
    <source>
        <dbReference type="ARBA" id="ARBA00022723"/>
    </source>
</evidence>
<feature type="binding site" evidence="9">
    <location>
        <position position="64"/>
    </location>
    <ligand>
        <name>cob(II)alamin</name>
        <dbReference type="ChEBI" id="CHEBI:16304"/>
    </ligand>
</feature>
<dbReference type="HAMAP" id="MF_00916">
    <property type="entry name" value="QueG"/>
    <property type="match status" value="1"/>
</dbReference>
<feature type="binding site" evidence="9">
    <location>
        <position position="199"/>
    </location>
    <ligand>
        <name>[4Fe-4S] cluster</name>
        <dbReference type="ChEBI" id="CHEBI:49883"/>
        <label>1</label>
    </ligand>
</feature>
<evidence type="ECO:0000259" key="10">
    <source>
        <dbReference type="PROSITE" id="PS51379"/>
    </source>
</evidence>
<feature type="binding site" evidence="9">
    <location>
        <position position="249"/>
    </location>
    <ligand>
        <name>[4Fe-4S] cluster</name>
        <dbReference type="ChEBI" id="CHEBI:49883"/>
        <label>2</label>
    </ligand>
</feature>
<evidence type="ECO:0000256" key="7">
    <source>
        <dbReference type="ARBA" id="ARBA00023004"/>
    </source>
</evidence>
<keyword evidence="2 9" id="KW-0963">Cytoplasm</keyword>
<organism evidence="11 12">
    <name type="scientific">Pokkaliibacter plantistimulans</name>
    <dbReference type="NCBI Taxonomy" id="1635171"/>
    <lineage>
        <taxon>Bacteria</taxon>
        <taxon>Pseudomonadati</taxon>
        <taxon>Pseudomonadota</taxon>
        <taxon>Gammaproteobacteria</taxon>
        <taxon>Oceanospirillales</taxon>
        <taxon>Balneatrichaceae</taxon>
        <taxon>Pokkaliibacter</taxon>
    </lineage>
</organism>
<evidence type="ECO:0000256" key="2">
    <source>
        <dbReference type="ARBA" id="ARBA00022490"/>
    </source>
</evidence>
<dbReference type="SUPFAM" id="SSF54862">
    <property type="entry name" value="4Fe-4S ferredoxins"/>
    <property type="match status" value="1"/>
</dbReference>
<evidence type="ECO:0000256" key="5">
    <source>
        <dbReference type="ARBA" id="ARBA00022785"/>
    </source>
</evidence>
<dbReference type="Proteomes" id="UP000248090">
    <property type="component" value="Unassembled WGS sequence"/>
</dbReference>
<comment type="catalytic activity">
    <reaction evidence="9">
        <text>epoxyqueuosine(34) in tRNA + AH2 = queuosine(34) in tRNA + A + H2O</text>
        <dbReference type="Rhea" id="RHEA:32159"/>
        <dbReference type="Rhea" id="RHEA-COMP:18571"/>
        <dbReference type="Rhea" id="RHEA-COMP:18582"/>
        <dbReference type="ChEBI" id="CHEBI:13193"/>
        <dbReference type="ChEBI" id="CHEBI:15377"/>
        <dbReference type="ChEBI" id="CHEBI:17499"/>
        <dbReference type="ChEBI" id="CHEBI:194431"/>
        <dbReference type="ChEBI" id="CHEBI:194443"/>
        <dbReference type="EC" id="1.17.99.6"/>
    </reaction>
</comment>
<comment type="function">
    <text evidence="9">Catalyzes the conversion of epoxyqueuosine (oQ) to queuosine (Q), which is a hypermodified base found in the wobble positions of tRNA(Asp), tRNA(Asn), tRNA(His) and tRNA(Tyr).</text>
</comment>
<dbReference type="NCBIfam" id="TIGR00276">
    <property type="entry name" value="tRNA epoxyqueuosine(34) reductase QueG"/>
    <property type="match status" value="1"/>
</dbReference>
<protein>
    <recommendedName>
        <fullName evidence="9">Epoxyqueuosine reductase</fullName>
        <ecNumber evidence="9">1.17.99.6</ecNumber>
    </recommendedName>
    <alternativeName>
        <fullName evidence="9">Queuosine biosynthesis protein QueG</fullName>
    </alternativeName>
</protein>
<reference evidence="11 12" key="1">
    <citation type="submission" date="2015-03" db="EMBL/GenBank/DDBJ databases">
        <authorList>
            <person name="Krishnan R."/>
            <person name="Midha S."/>
            <person name="Patil P.B."/>
            <person name="Rameshkumar N."/>
        </authorList>
    </citation>
    <scope>NUCLEOTIDE SEQUENCE [LARGE SCALE GENOMIC DNA]</scope>
    <source>
        <strain evidence="11 12">L1E11</strain>
    </source>
</reference>
<feature type="binding site" evidence="9">
    <location>
        <position position="252"/>
    </location>
    <ligand>
        <name>[4Fe-4S] cluster</name>
        <dbReference type="ChEBI" id="CHEBI:49883"/>
        <label>2</label>
    </ligand>
</feature>
<comment type="pathway">
    <text evidence="9">tRNA modification; tRNA-queuosine biosynthesis.</text>
</comment>
<sequence length="358" mass="40310">MTTLSTQQLVDLTEKIRLWARDLGFQDMGISSLDLGDHPEHMRQWVEKGLHGEMSYLENNQELRRNPALLHEGTLSIISVRMDYLPPETQALKILNSPAKAYVSRYALGRDYHKVIRKRLTQLAKQIEQDVSALGYRAFVDSAPVMEKPIAEQAGLGWMGKNSLIMNRKAGSWFFLGELFTNLPLISTAQPVKEHCGRCSACMDLCPTNAFIGPKQLDARRCISYLTIEYRGSIPTELRPLMGNRIYGCDDCQLVCPWNRFASSTPEQDFHPRHSLDSADLLTLFEWDEATFLTNTEGSPIRRTGYEGWQRNIAIALGNAPFSTSILGALQSRLTSCSTLVGEHIEWAISQQLCKAEA</sequence>
<feature type="binding site" evidence="9">
    <location>
        <position position="222"/>
    </location>
    <ligand>
        <name>[4Fe-4S] cluster</name>
        <dbReference type="ChEBI" id="CHEBI:49883"/>
        <label>2</label>
    </ligand>
</feature>
<feature type="binding site" evidence="9">
    <location>
        <position position="165"/>
    </location>
    <ligand>
        <name>cob(II)alamin</name>
        <dbReference type="ChEBI" id="CHEBI:16304"/>
    </ligand>
</feature>
<feature type="binding site" evidence="9">
    <location>
        <position position="202"/>
    </location>
    <ligand>
        <name>[4Fe-4S] cluster</name>
        <dbReference type="ChEBI" id="CHEBI:49883"/>
        <label>1</label>
    </ligand>
</feature>
<comment type="similarity">
    <text evidence="9">Belongs to the QueG family.</text>
</comment>
<gene>
    <name evidence="9" type="primary">queG</name>
    <name evidence="11" type="ORF">WH50_20530</name>
</gene>
<accession>A0ABX5LSA4</accession>
<feature type="domain" description="4Fe-4S ferredoxin-type" evidence="10">
    <location>
        <begin position="187"/>
        <end position="216"/>
    </location>
</feature>
<comment type="caution">
    <text evidence="9">Lacks conserved residue(s) required for the propagation of feature annotation.</text>
</comment>
<dbReference type="EMBL" id="LAPT01000109">
    <property type="protein sequence ID" value="PXF29527.1"/>
    <property type="molecule type" value="Genomic_DNA"/>
</dbReference>
<evidence type="ECO:0000256" key="9">
    <source>
        <dbReference type="HAMAP-Rule" id="MF_00916"/>
    </source>
</evidence>
<keyword evidence="9" id="KW-0846">Cobalamin</keyword>